<dbReference type="Proteomes" id="UP000319040">
    <property type="component" value="Unassembled WGS sequence"/>
</dbReference>
<dbReference type="OrthoDB" id="1085134at2"/>
<dbReference type="InterPro" id="IPR012334">
    <property type="entry name" value="Pectin_lyas_fold"/>
</dbReference>
<reference evidence="1 2" key="1">
    <citation type="submission" date="2017-05" db="EMBL/GenBank/DDBJ databases">
        <authorList>
            <person name="Varghese N."/>
            <person name="Submissions S."/>
        </authorList>
    </citation>
    <scope>NUCLEOTIDE SEQUENCE [LARGE SCALE GENOMIC DNA]</scope>
    <source>
        <strain evidence="1 2">DSM 27040</strain>
    </source>
</reference>
<dbReference type="AlphaFoldDB" id="A0A521C5Y0"/>
<dbReference type="EMBL" id="FXTB01000002">
    <property type="protein sequence ID" value="SMO54818.1"/>
    <property type="molecule type" value="Genomic_DNA"/>
</dbReference>
<dbReference type="SUPFAM" id="SSF51126">
    <property type="entry name" value="Pectin lyase-like"/>
    <property type="match status" value="1"/>
</dbReference>
<organism evidence="1 2">
    <name type="scientific">Saccharicrinis carchari</name>
    <dbReference type="NCBI Taxonomy" id="1168039"/>
    <lineage>
        <taxon>Bacteria</taxon>
        <taxon>Pseudomonadati</taxon>
        <taxon>Bacteroidota</taxon>
        <taxon>Bacteroidia</taxon>
        <taxon>Marinilabiliales</taxon>
        <taxon>Marinilabiliaceae</taxon>
        <taxon>Saccharicrinis</taxon>
    </lineage>
</organism>
<keyword evidence="2" id="KW-1185">Reference proteome</keyword>
<dbReference type="Gene3D" id="2.160.20.10">
    <property type="entry name" value="Single-stranded right-handed beta-helix, Pectin lyase-like"/>
    <property type="match status" value="1"/>
</dbReference>
<proteinExistence type="predicted"/>
<name>A0A521C5Y0_SACCC</name>
<dbReference type="InterPro" id="IPR011050">
    <property type="entry name" value="Pectin_lyase_fold/virulence"/>
</dbReference>
<gene>
    <name evidence="1" type="ORF">SAMN06265379_102411</name>
</gene>
<evidence type="ECO:0000313" key="2">
    <source>
        <dbReference type="Proteomes" id="UP000319040"/>
    </source>
</evidence>
<protein>
    <recommendedName>
        <fullName evidence="3">Right handed beta helix region</fullName>
    </recommendedName>
</protein>
<dbReference type="RefSeq" id="WP_142532696.1">
    <property type="nucleotide sequence ID" value="NZ_FXTB01000002.1"/>
</dbReference>
<evidence type="ECO:0008006" key="3">
    <source>
        <dbReference type="Google" id="ProtNLM"/>
    </source>
</evidence>
<evidence type="ECO:0000313" key="1">
    <source>
        <dbReference type="EMBL" id="SMO54818.1"/>
    </source>
</evidence>
<accession>A0A521C5Y0</accession>
<sequence>MKTLFTIIIVLFLFASSEAKVVYLNNELSAPVISENLYTNWADAYAAVSAGDTIYVYGSNFDHGHVSISKRLTIIGPGYFLDENLETQVEKKMALFNSISLETGSDGSVFMGVSLTSNVYGIKFNNIVENITIAKCYISNISFTIYNEYVYNNIIIKGCYFYSRLDANNNYNGVLSNLVFANNIINGSFSVNEGSSGIISNNIFLHNTLNFGTSSSFEIYNNIFLNTNTNNFTIQPLPDAAVHHNISLTGAFGNDNNNFIAPLSTLFNTDENASTDAKYQLSQNSPAKGAGSNGSDIGAFGGPVPYRLSGLPNLPNIYELSTTGLVSGDVLPVHIKIKQ</sequence>